<sequence length="114" mass="13627">MEVKQFGKMPLGVVQRPIRQVGLRLFLQRLKERELMLLFKFSKDELDKGKRAEMREKVRVQVQSKPDYQQVQRERQERKRIDRLVEQIQQRLQEFFDQVRFGLLGGRLEGGGIG</sequence>
<proteinExistence type="predicted"/>
<dbReference type="EMBL" id="CABMJJ010000009">
    <property type="protein sequence ID" value="VVC04472.1"/>
    <property type="molecule type" value="Genomic_DNA"/>
</dbReference>
<organism evidence="1 2">
    <name type="scientific">Candidatus Bilamarchaeum dharawalense</name>
    <dbReference type="NCBI Taxonomy" id="2885759"/>
    <lineage>
        <taxon>Archaea</taxon>
        <taxon>Candidatus Micrarchaeota</taxon>
        <taxon>Candidatus Micrarchaeia</taxon>
        <taxon>Candidatus Anstonellales</taxon>
        <taxon>Candidatus Bilamarchaeaceae</taxon>
        <taxon>Candidatus Bilamarchaeum</taxon>
    </lineage>
</organism>
<evidence type="ECO:0000313" key="2">
    <source>
        <dbReference type="Proteomes" id="UP000789941"/>
    </source>
</evidence>
<protein>
    <submittedName>
        <fullName evidence="1">Uncharacterized protein</fullName>
    </submittedName>
</protein>
<comment type="caution">
    <text evidence="1">The sequence shown here is derived from an EMBL/GenBank/DDBJ whole genome shotgun (WGS) entry which is preliminary data.</text>
</comment>
<evidence type="ECO:0000313" key="1">
    <source>
        <dbReference type="EMBL" id="VVC04472.1"/>
    </source>
</evidence>
<gene>
    <name evidence="1" type="ORF">LFW2832_00970</name>
</gene>
<dbReference type="Proteomes" id="UP000789941">
    <property type="component" value="Unassembled WGS sequence"/>
</dbReference>
<reference evidence="1 2" key="1">
    <citation type="submission" date="2019-08" db="EMBL/GenBank/DDBJ databases">
        <authorList>
            <person name="Vazquez-Campos X."/>
        </authorList>
    </citation>
    <scope>NUCLEOTIDE SEQUENCE [LARGE SCALE GENOMIC DNA]</scope>
    <source>
        <strain evidence="1">LFW-283_2</strain>
    </source>
</reference>
<dbReference type="AlphaFoldDB" id="A0A5E4LWQ8"/>
<accession>A0A5E4LWQ8</accession>
<name>A0A5E4LWQ8_9ARCH</name>